<feature type="chain" id="PRO_5035466128" description="Glucosylceramidase" evidence="13">
    <location>
        <begin position="25"/>
        <end position="516"/>
    </location>
</feature>
<dbReference type="Pfam" id="PF17189">
    <property type="entry name" value="Glyco_hydro_30C"/>
    <property type="match status" value="1"/>
</dbReference>
<keyword evidence="12" id="KW-0326">Glycosidase</keyword>
<evidence type="ECO:0000256" key="5">
    <source>
        <dbReference type="ARBA" id="ARBA00012658"/>
    </source>
</evidence>
<reference evidence="16" key="1">
    <citation type="submission" date="2019-08" db="EMBL/GenBank/DDBJ databases">
        <title>The genome of the North American firefly Photinus pyralis.</title>
        <authorList>
            <consortium name="Photinus pyralis genome working group"/>
            <person name="Fallon T.R."/>
            <person name="Sander Lower S.E."/>
            <person name="Weng J.-K."/>
        </authorList>
    </citation>
    <scope>NUCLEOTIDE SEQUENCE</scope>
    <source>
        <strain evidence="16">TRF0915ILg1</strain>
        <tissue evidence="16">Whole body</tissue>
    </source>
</reference>
<feature type="signal peptide" evidence="13">
    <location>
        <begin position="1"/>
        <end position="24"/>
    </location>
</feature>
<evidence type="ECO:0000256" key="11">
    <source>
        <dbReference type="ARBA" id="ARBA00051345"/>
    </source>
</evidence>
<comment type="similarity">
    <text evidence="4 12">Belongs to the glycosyl hydrolase 30 family.</text>
</comment>
<dbReference type="AlphaFoldDB" id="A0A8K0GJE0"/>
<dbReference type="InterPro" id="IPR017853">
    <property type="entry name" value="GH"/>
</dbReference>
<evidence type="ECO:0000256" key="4">
    <source>
        <dbReference type="ARBA" id="ARBA00005382"/>
    </source>
</evidence>
<keyword evidence="8 12" id="KW-0746">Sphingolipid metabolism</keyword>
<dbReference type="GO" id="GO:0042391">
    <property type="term" value="P:regulation of membrane potential"/>
    <property type="evidence" value="ECO:0007669"/>
    <property type="project" value="UniProtKB-ARBA"/>
</dbReference>
<comment type="pathway">
    <text evidence="2">Lipid metabolism; sphingolipid metabolism.</text>
</comment>
<keyword evidence="6 13" id="KW-0732">Signal</keyword>
<dbReference type="GO" id="GO:0016758">
    <property type="term" value="F:hexosyltransferase activity"/>
    <property type="evidence" value="ECO:0007669"/>
    <property type="project" value="UniProtKB-ARBA"/>
</dbReference>
<dbReference type="GO" id="GO:0005764">
    <property type="term" value="C:lysosome"/>
    <property type="evidence" value="ECO:0007669"/>
    <property type="project" value="UniProtKB-ARBA"/>
</dbReference>
<name>A0A8K0GJE0_IGNLU</name>
<dbReference type="GO" id="GO:0005102">
    <property type="term" value="F:signaling receptor binding"/>
    <property type="evidence" value="ECO:0007669"/>
    <property type="project" value="UniProtKB-ARBA"/>
</dbReference>
<dbReference type="PRINTS" id="PR00843">
    <property type="entry name" value="GLHYDRLASE30"/>
</dbReference>
<evidence type="ECO:0000256" key="7">
    <source>
        <dbReference type="ARBA" id="ARBA00022801"/>
    </source>
</evidence>
<dbReference type="GO" id="GO:0010605">
    <property type="term" value="P:negative regulation of macromolecule metabolic process"/>
    <property type="evidence" value="ECO:0007669"/>
    <property type="project" value="UniProtKB-ARBA"/>
</dbReference>
<dbReference type="EC" id="3.2.1.45" evidence="5 12"/>
<evidence type="ECO:0000256" key="1">
    <source>
        <dbReference type="ARBA" id="ARBA00001013"/>
    </source>
</evidence>
<dbReference type="GO" id="GO:0006680">
    <property type="term" value="P:glucosylceramide catabolic process"/>
    <property type="evidence" value="ECO:0007669"/>
    <property type="project" value="UniProtKB-ARBA"/>
</dbReference>
<evidence type="ECO:0000259" key="15">
    <source>
        <dbReference type="Pfam" id="PF17189"/>
    </source>
</evidence>
<evidence type="ECO:0000256" key="10">
    <source>
        <dbReference type="ARBA" id="ARBA00050474"/>
    </source>
</evidence>
<accession>A0A8K0GJE0</accession>
<evidence type="ECO:0000259" key="14">
    <source>
        <dbReference type="Pfam" id="PF02055"/>
    </source>
</evidence>
<comment type="caution">
    <text evidence="16">The sequence shown here is derived from an EMBL/GenBank/DDBJ whole genome shotgun (WGS) entry which is preliminary data.</text>
</comment>
<evidence type="ECO:0000256" key="6">
    <source>
        <dbReference type="ARBA" id="ARBA00022729"/>
    </source>
</evidence>
<dbReference type="GO" id="GO:0004348">
    <property type="term" value="F:glucosylceramidase activity"/>
    <property type="evidence" value="ECO:0007669"/>
    <property type="project" value="UniProtKB-EC"/>
</dbReference>
<dbReference type="SUPFAM" id="SSF51011">
    <property type="entry name" value="Glycosyl hydrolase domain"/>
    <property type="match status" value="1"/>
</dbReference>
<dbReference type="Gene3D" id="3.20.20.80">
    <property type="entry name" value="Glycosidases"/>
    <property type="match status" value="1"/>
</dbReference>
<dbReference type="InterPro" id="IPR001139">
    <property type="entry name" value="Glyco_hydro_30"/>
</dbReference>
<feature type="domain" description="Glycosyl hydrolase family 30 TIM-barrel" evidence="14">
    <location>
        <begin position="107"/>
        <end position="448"/>
    </location>
</feature>
<evidence type="ECO:0000256" key="13">
    <source>
        <dbReference type="SAM" id="SignalP"/>
    </source>
</evidence>
<evidence type="ECO:0000256" key="8">
    <source>
        <dbReference type="ARBA" id="ARBA00022919"/>
    </source>
</evidence>
<dbReference type="GO" id="GO:0005774">
    <property type="term" value="C:vacuolar membrane"/>
    <property type="evidence" value="ECO:0007669"/>
    <property type="project" value="UniProtKB-ARBA"/>
</dbReference>
<dbReference type="GO" id="GO:0030163">
    <property type="term" value="P:protein catabolic process"/>
    <property type="evidence" value="ECO:0007669"/>
    <property type="project" value="UniProtKB-ARBA"/>
</dbReference>
<sequence>MQETMSSIATVLIFLFLVIHITEQHQKPCIPRNYGLSSVVCVCNSTYCDNILQPQLLPRGQYLSYTSTLSGLRFKEKRGNFQISSESKRENSVVIDIDSSKTYQSIFGWGGSFTDATGINIKSLSSGAAENLIRSYFSEEGLEYNLCRVPIGGTDFSTHGYSYNDGNEDPQLSNFKLAFEDYQYKIPLIKAAQNLTTGKLELFASAWTAPKWMKHNEKYTGPDFLKKSMYQPWANYYLKFLKAYKQKGIEFWGITTSNEPSTGLIPSRINSVGWLPWQMREWVAENLGPTIRNSEFSDIKIIGIDDQIFFFPLYIDVMFEDERVKNYIDGFGLHWYWNFLPPMLLTVTHNKYSDKFILATEACEGAGVYKKHVLLGEWNRAESYAIDIIKDLNNWVTGWIDWNMALDVTGGPTYISNNVDSPIIVNKTAGEFYKQPMYYALGHFTKFIPKGSQRIYVKQSKEEVDLVAFIRPDNATVIVAMNRNNHDVDVRIEDKNNAVEILDILPARSINTFLYL</sequence>
<comment type="catalytic activity">
    <reaction evidence="10">
        <text>a beta-D-glucosylceramide + H2O = an N-acyl-sphingoid base + D-glucose</text>
        <dbReference type="Rhea" id="RHEA:81447"/>
        <dbReference type="ChEBI" id="CHEBI:4167"/>
        <dbReference type="ChEBI" id="CHEBI:15377"/>
        <dbReference type="ChEBI" id="CHEBI:83264"/>
        <dbReference type="ChEBI" id="CHEBI:83273"/>
    </reaction>
    <physiologicalReaction direction="left-to-right" evidence="10">
        <dbReference type="Rhea" id="RHEA:81448"/>
    </physiologicalReaction>
</comment>
<evidence type="ECO:0000313" key="17">
    <source>
        <dbReference type="Proteomes" id="UP000801492"/>
    </source>
</evidence>
<protein>
    <recommendedName>
        <fullName evidence="5 12">Glucosylceramidase</fullName>
        <ecNumber evidence="5 12">3.2.1.45</ecNumber>
    </recommendedName>
</protein>
<dbReference type="InterPro" id="IPR033453">
    <property type="entry name" value="Glyco_hydro_30_TIM-barrel"/>
</dbReference>
<dbReference type="GO" id="GO:0008202">
    <property type="term" value="P:steroid metabolic process"/>
    <property type="evidence" value="ECO:0007669"/>
    <property type="project" value="UniProtKB-ARBA"/>
</dbReference>
<evidence type="ECO:0000256" key="9">
    <source>
        <dbReference type="ARBA" id="ARBA00023098"/>
    </source>
</evidence>
<dbReference type="GO" id="GO:0006066">
    <property type="term" value="P:alcohol metabolic process"/>
    <property type="evidence" value="ECO:0007669"/>
    <property type="project" value="UniProtKB-ARBA"/>
</dbReference>
<keyword evidence="9 12" id="KW-0443">Lipid metabolism</keyword>
<evidence type="ECO:0000313" key="16">
    <source>
        <dbReference type="EMBL" id="KAF2903867.1"/>
    </source>
</evidence>
<dbReference type="PANTHER" id="PTHR11069">
    <property type="entry name" value="GLUCOSYLCERAMIDASE"/>
    <property type="match status" value="1"/>
</dbReference>
<dbReference type="Pfam" id="PF02055">
    <property type="entry name" value="Glyco_hydro_30"/>
    <property type="match status" value="1"/>
</dbReference>
<dbReference type="EMBL" id="VTPC01000917">
    <property type="protein sequence ID" value="KAF2903867.1"/>
    <property type="molecule type" value="Genomic_DNA"/>
</dbReference>
<dbReference type="GO" id="GO:0051246">
    <property type="term" value="P:regulation of protein metabolic process"/>
    <property type="evidence" value="ECO:0007669"/>
    <property type="project" value="UniProtKB-ARBA"/>
</dbReference>
<proteinExistence type="inferred from homology"/>
<dbReference type="FunFam" id="3.20.20.80:FF:000030">
    <property type="entry name" value="Lysosomal acid glucosylceramidase"/>
    <property type="match status" value="1"/>
</dbReference>
<organism evidence="16 17">
    <name type="scientific">Ignelater luminosus</name>
    <name type="common">Cucubano</name>
    <name type="synonym">Pyrophorus luminosus</name>
    <dbReference type="NCBI Taxonomy" id="2038154"/>
    <lineage>
        <taxon>Eukaryota</taxon>
        <taxon>Metazoa</taxon>
        <taxon>Ecdysozoa</taxon>
        <taxon>Arthropoda</taxon>
        <taxon>Hexapoda</taxon>
        <taxon>Insecta</taxon>
        <taxon>Pterygota</taxon>
        <taxon>Neoptera</taxon>
        <taxon>Endopterygota</taxon>
        <taxon>Coleoptera</taxon>
        <taxon>Polyphaga</taxon>
        <taxon>Elateriformia</taxon>
        <taxon>Elateroidea</taxon>
        <taxon>Elateridae</taxon>
        <taxon>Agrypninae</taxon>
        <taxon>Pyrophorini</taxon>
        <taxon>Ignelater</taxon>
    </lineage>
</organism>
<dbReference type="OrthoDB" id="2160638at2759"/>
<comment type="catalytic activity">
    <reaction evidence="11">
        <text>an N-acyl-1-beta-D-glucosyl-15-methylhexadecasphing-4-enine + H2O = an N-acyl-15-methylhexadecasphing-4-enine + D-glucose</text>
        <dbReference type="Rhea" id="RHEA:34755"/>
        <dbReference type="ChEBI" id="CHEBI:4167"/>
        <dbReference type="ChEBI" id="CHEBI:15377"/>
        <dbReference type="ChEBI" id="CHEBI:70815"/>
        <dbReference type="ChEBI" id="CHEBI:70846"/>
    </reaction>
    <physiologicalReaction direction="left-to-right" evidence="11">
        <dbReference type="Rhea" id="RHEA:34756"/>
    </physiologicalReaction>
</comment>
<keyword evidence="17" id="KW-1185">Reference proteome</keyword>
<evidence type="ECO:0000256" key="2">
    <source>
        <dbReference type="ARBA" id="ARBA00004760"/>
    </source>
</evidence>
<evidence type="ECO:0000256" key="3">
    <source>
        <dbReference type="ARBA" id="ARBA00004991"/>
    </source>
</evidence>
<comment type="catalytic activity">
    <reaction evidence="1">
        <text>a beta-D-glucosyl-(1&lt;-&gt;1')-N-acylsphing-4-enine + H2O = an N-acylsphing-4-enine + D-glucose</text>
        <dbReference type="Rhea" id="RHEA:13269"/>
        <dbReference type="ChEBI" id="CHEBI:4167"/>
        <dbReference type="ChEBI" id="CHEBI:15377"/>
        <dbReference type="ChEBI" id="CHEBI:22801"/>
        <dbReference type="ChEBI" id="CHEBI:52639"/>
        <dbReference type="EC" id="3.2.1.45"/>
    </reaction>
    <physiologicalReaction direction="left-to-right" evidence="1">
        <dbReference type="Rhea" id="RHEA:13270"/>
    </physiologicalReaction>
</comment>
<dbReference type="SUPFAM" id="SSF51445">
    <property type="entry name" value="(Trans)glycosidases"/>
    <property type="match status" value="1"/>
</dbReference>
<dbReference type="Proteomes" id="UP000801492">
    <property type="component" value="Unassembled WGS sequence"/>
</dbReference>
<evidence type="ECO:0000256" key="12">
    <source>
        <dbReference type="RuleBase" id="RU361188"/>
    </source>
</evidence>
<dbReference type="GO" id="GO:0016241">
    <property type="term" value="P:regulation of macroautophagy"/>
    <property type="evidence" value="ECO:0007669"/>
    <property type="project" value="UniProtKB-ARBA"/>
</dbReference>
<dbReference type="GO" id="GO:0032006">
    <property type="term" value="P:regulation of TOR signaling"/>
    <property type="evidence" value="ECO:0007669"/>
    <property type="project" value="UniProtKB-ARBA"/>
</dbReference>
<dbReference type="InterPro" id="IPR033452">
    <property type="entry name" value="GH30_C"/>
</dbReference>
<keyword evidence="7 12" id="KW-0378">Hydrolase</keyword>
<feature type="domain" description="Glycosyl hydrolase family 30 beta sandwich" evidence="15">
    <location>
        <begin position="451"/>
        <end position="513"/>
    </location>
</feature>
<gene>
    <name evidence="16" type="ORF">ILUMI_02310</name>
</gene>
<dbReference type="GO" id="GO:0007040">
    <property type="term" value="P:lysosome organization"/>
    <property type="evidence" value="ECO:0007669"/>
    <property type="project" value="UniProtKB-ARBA"/>
</dbReference>
<comment type="pathway">
    <text evidence="3">Sphingolipid metabolism.</text>
</comment>
<dbReference type="PANTHER" id="PTHR11069:SF23">
    <property type="entry name" value="LYSOSOMAL ACID GLUCOSYLCERAMIDASE"/>
    <property type="match status" value="1"/>
</dbReference>
<dbReference type="GO" id="GO:0006914">
    <property type="term" value="P:autophagy"/>
    <property type="evidence" value="ECO:0007669"/>
    <property type="project" value="UniProtKB-ARBA"/>
</dbReference>